<name>A0A2G9HYF0_9LAMI</name>
<organism evidence="1 2">
    <name type="scientific">Handroanthus impetiginosus</name>
    <dbReference type="NCBI Taxonomy" id="429701"/>
    <lineage>
        <taxon>Eukaryota</taxon>
        <taxon>Viridiplantae</taxon>
        <taxon>Streptophyta</taxon>
        <taxon>Embryophyta</taxon>
        <taxon>Tracheophyta</taxon>
        <taxon>Spermatophyta</taxon>
        <taxon>Magnoliopsida</taxon>
        <taxon>eudicotyledons</taxon>
        <taxon>Gunneridae</taxon>
        <taxon>Pentapetalae</taxon>
        <taxon>asterids</taxon>
        <taxon>lamiids</taxon>
        <taxon>Lamiales</taxon>
        <taxon>Bignoniaceae</taxon>
        <taxon>Crescentiina</taxon>
        <taxon>Tabebuia alliance</taxon>
        <taxon>Handroanthus</taxon>
    </lineage>
</organism>
<protein>
    <submittedName>
        <fullName evidence="1">Uncharacterized protein</fullName>
    </submittedName>
</protein>
<dbReference type="EMBL" id="NKXS01000737">
    <property type="protein sequence ID" value="PIN22528.1"/>
    <property type="molecule type" value="Genomic_DNA"/>
</dbReference>
<dbReference type="AlphaFoldDB" id="A0A2G9HYF0"/>
<proteinExistence type="predicted"/>
<sequence length="83" mass="9590">MSLFGKLFSMRRLQIGVMIRDLDFAFEIWLQRKAQLETLKFPMKKDLKLACITLSLISTNSDLSKRTVMHINSLAKLGCWIGK</sequence>
<gene>
    <name evidence="1" type="ORF">CDL12_04763</name>
</gene>
<accession>A0A2G9HYF0</accession>
<keyword evidence="2" id="KW-1185">Reference proteome</keyword>
<comment type="caution">
    <text evidence="1">The sequence shown here is derived from an EMBL/GenBank/DDBJ whole genome shotgun (WGS) entry which is preliminary data.</text>
</comment>
<evidence type="ECO:0000313" key="1">
    <source>
        <dbReference type="EMBL" id="PIN22528.1"/>
    </source>
</evidence>
<reference evidence="2" key="1">
    <citation type="journal article" date="2018" name="Gigascience">
        <title>Genome assembly of the Pink Ipe (Handroanthus impetiginosus, Bignoniaceae), a highly valued, ecologically keystone Neotropical timber forest tree.</title>
        <authorList>
            <person name="Silva-Junior O.B."/>
            <person name="Grattapaglia D."/>
            <person name="Novaes E."/>
            <person name="Collevatti R.G."/>
        </authorList>
    </citation>
    <scope>NUCLEOTIDE SEQUENCE [LARGE SCALE GENOMIC DNA]</scope>
    <source>
        <strain evidence="2">cv. UFG-1</strain>
    </source>
</reference>
<evidence type="ECO:0000313" key="2">
    <source>
        <dbReference type="Proteomes" id="UP000231279"/>
    </source>
</evidence>
<dbReference type="Proteomes" id="UP000231279">
    <property type="component" value="Unassembled WGS sequence"/>
</dbReference>